<dbReference type="PANTHER" id="PTHR43628:SF1">
    <property type="entry name" value="CHITIN SYNTHASE REGULATORY FACTOR 2-RELATED"/>
    <property type="match status" value="1"/>
</dbReference>
<dbReference type="PROSITE" id="PS51257">
    <property type="entry name" value="PROKAR_LIPOPROTEIN"/>
    <property type="match status" value="1"/>
</dbReference>
<comment type="caution">
    <text evidence="2">The sequence shown here is derived from an EMBL/GenBank/DDBJ whole genome shotgun (WGS) entry which is preliminary data.</text>
</comment>
<proteinExistence type="predicted"/>
<gene>
    <name evidence="2" type="ORF">A7X83_01835</name>
</gene>
<name>A0A2W6HVY3_STEMA</name>
<feature type="signal peptide" evidence="1">
    <location>
        <begin position="1"/>
        <end position="30"/>
    </location>
</feature>
<dbReference type="Gene3D" id="1.25.40.10">
    <property type="entry name" value="Tetratricopeptide repeat domain"/>
    <property type="match status" value="2"/>
</dbReference>
<dbReference type="Proteomes" id="UP000249614">
    <property type="component" value="Unassembled WGS sequence"/>
</dbReference>
<dbReference type="Pfam" id="PF08238">
    <property type="entry name" value="Sel1"/>
    <property type="match status" value="6"/>
</dbReference>
<dbReference type="RefSeq" id="WP_111113802.1">
    <property type="nucleotide sequence ID" value="NZ_LXXM01000237.1"/>
</dbReference>
<organism evidence="2 3">
    <name type="scientific">Stenotrophomonas maltophilia</name>
    <name type="common">Pseudomonas maltophilia</name>
    <name type="synonym">Xanthomonas maltophilia</name>
    <dbReference type="NCBI Taxonomy" id="40324"/>
    <lineage>
        <taxon>Bacteria</taxon>
        <taxon>Pseudomonadati</taxon>
        <taxon>Pseudomonadota</taxon>
        <taxon>Gammaproteobacteria</taxon>
        <taxon>Lysobacterales</taxon>
        <taxon>Lysobacteraceae</taxon>
        <taxon>Stenotrophomonas</taxon>
        <taxon>Stenotrophomonas maltophilia group</taxon>
    </lineage>
</organism>
<dbReference type="SUPFAM" id="SSF81901">
    <property type="entry name" value="HCP-like"/>
    <property type="match status" value="2"/>
</dbReference>
<evidence type="ECO:0000313" key="3">
    <source>
        <dbReference type="Proteomes" id="UP000249614"/>
    </source>
</evidence>
<dbReference type="PANTHER" id="PTHR43628">
    <property type="entry name" value="ACTIVATOR OF C KINASE PROTEIN 1-RELATED"/>
    <property type="match status" value="1"/>
</dbReference>
<reference evidence="2 3" key="1">
    <citation type="submission" date="2016-05" db="EMBL/GenBank/DDBJ databases">
        <authorList>
            <person name="Lavstsen T."/>
            <person name="Jespersen J.S."/>
        </authorList>
    </citation>
    <scope>NUCLEOTIDE SEQUENCE [LARGE SCALE GENOMIC DNA]</scope>
    <source>
        <strain evidence="2 3">SM-5815</strain>
    </source>
</reference>
<dbReference type="EMBL" id="LXXM01000237">
    <property type="protein sequence ID" value="PZS87174.1"/>
    <property type="molecule type" value="Genomic_DNA"/>
</dbReference>
<protein>
    <recommendedName>
        <fullName evidence="4">Sel1 repeat family protein</fullName>
    </recommendedName>
</protein>
<sequence length="342" mass="36788">MKKFMEDSIGARVRTVLCTGLFVFACSAHALGNDEAASLKSVLAAAETGSADAENDLGDRYNQGNGVVRNPVTAVEWYRKAAEQGHASAQSSLAVMYLNGTGVPKDLAQALFWVRKAAEQGNGLAQSDLGMMYLEGLGVSKDDAQGLFWIRRSAEGGASAGQYNLGSLYERGGAGLTKDRAEAMRWYTKAAVQDLKGILVSDARQKLCSSGKEGQVWCDQIEPPPRFNSVEELMAAAKSGDAEVQAVLATMYADGIGVPKDDIQSAAWFGKAAMAGYAPAQFELGNLYASGQGVPKDRDEQIYWYCEAVAQGHDGAFTNLQIMSALELFDPKDCPERRARRR</sequence>
<dbReference type="SMART" id="SM00671">
    <property type="entry name" value="SEL1"/>
    <property type="match status" value="6"/>
</dbReference>
<dbReference type="AlphaFoldDB" id="A0A2W6HVY3"/>
<dbReference type="InterPro" id="IPR052945">
    <property type="entry name" value="Mitotic_Regulator"/>
</dbReference>
<dbReference type="InterPro" id="IPR006597">
    <property type="entry name" value="Sel1-like"/>
</dbReference>
<accession>A0A2W6HVY3</accession>
<evidence type="ECO:0000256" key="1">
    <source>
        <dbReference type="SAM" id="SignalP"/>
    </source>
</evidence>
<dbReference type="InterPro" id="IPR011990">
    <property type="entry name" value="TPR-like_helical_dom_sf"/>
</dbReference>
<evidence type="ECO:0000313" key="2">
    <source>
        <dbReference type="EMBL" id="PZS87174.1"/>
    </source>
</evidence>
<keyword evidence="1" id="KW-0732">Signal</keyword>
<evidence type="ECO:0008006" key="4">
    <source>
        <dbReference type="Google" id="ProtNLM"/>
    </source>
</evidence>
<feature type="chain" id="PRO_5016122015" description="Sel1 repeat family protein" evidence="1">
    <location>
        <begin position="31"/>
        <end position="342"/>
    </location>
</feature>